<dbReference type="KEGG" id="bdw:94335108"/>
<accession>A0AAD9PNS8</accession>
<dbReference type="AlphaFoldDB" id="A0AAD9PNS8"/>
<dbReference type="RefSeq" id="XP_067804649.1">
    <property type="nucleotide sequence ID" value="XM_067945858.1"/>
</dbReference>
<evidence type="ECO:0000313" key="1">
    <source>
        <dbReference type="EMBL" id="KAK2197807.1"/>
    </source>
</evidence>
<gene>
    <name evidence="1" type="ORF">BdWA1_000810</name>
</gene>
<dbReference type="EMBL" id="JALLKP010000001">
    <property type="protein sequence ID" value="KAK2197807.1"/>
    <property type="molecule type" value="Genomic_DNA"/>
</dbReference>
<comment type="caution">
    <text evidence="1">The sequence shown here is derived from an EMBL/GenBank/DDBJ whole genome shotgun (WGS) entry which is preliminary data.</text>
</comment>
<evidence type="ECO:0000313" key="2">
    <source>
        <dbReference type="Proteomes" id="UP001214638"/>
    </source>
</evidence>
<proteinExistence type="predicted"/>
<name>A0AAD9PNS8_9APIC</name>
<dbReference type="Proteomes" id="UP001214638">
    <property type="component" value="Unassembled WGS sequence"/>
</dbReference>
<reference evidence="1" key="1">
    <citation type="journal article" date="2023" name="Nat. Microbiol.">
        <title>Babesia duncani multi-omics identifies virulence factors and drug targets.</title>
        <authorList>
            <person name="Singh P."/>
            <person name="Lonardi S."/>
            <person name="Liang Q."/>
            <person name="Vydyam P."/>
            <person name="Khabirova E."/>
            <person name="Fang T."/>
            <person name="Gihaz S."/>
            <person name="Thekkiniath J."/>
            <person name="Munshi M."/>
            <person name="Abel S."/>
            <person name="Ciampossin L."/>
            <person name="Batugedara G."/>
            <person name="Gupta M."/>
            <person name="Lu X.M."/>
            <person name="Lenz T."/>
            <person name="Chakravarty S."/>
            <person name="Cornillot E."/>
            <person name="Hu Y."/>
            <person name="Ma W."/>
            <person name="Gonzalez L.M."/>
            <person name="Sanchez S."/>
            <person name="Estrada K."/>
            <person name="Sanchez-Flores A."/>
            <person name="Montero E."/>
            <person name="Harb O.S."/>
            <person name="Le Roch K.G."/>
            <person name="Mamoun C.B."/>
        </authorList>
    </citation>
    <scope>NUCLEOTIDE SEQUENCE</scope>
    <source>
        <strain evidence="1">WA1</strain>
    </source>
</reference>
<protein>
    <submittedName>
        <fullName evidence="1">Uncharacterized protein</fullName>
    </submittedName>
</protein>
<sequence>MNIRWIPKELLRILPKRSSGTTLDSSTLAAVSKRLESVSACIKKDVGIDNIILDYPEWFALIQRLQLHNLTLDQPFRILLEALENDEFKLNGLTSREFATLVSITSKSTCPYAAALLDKLCDTQTLVPMISEMRNSDLAATLSSLAKSGAILHADENFIRREIGHRIPRMHMFDVIVSLDALGRFMHRDHLLMNLALERVSELVSDQIQDFRGDGGRISVHVVKSQLNYIAMLTRALARSDVITCDNIKMAIPLISFINTMAPMGSQASLEQLTTILMHITCMYCRVSANGEKLTRALNETIIGLIDHLHQFSDTSDVVWTAKCITKIHFVYFGGDNYQGGFPLSMQWKLGI</sequence>
<keyword evidence="2" id="KW-1185">Reference proteome</keyword>
<dbReference type="GeneID" id="94335108"/>
<organism evidence="1 2">
    <name type="scientific">Babesia duncani</name>
    <dbReference type="NCBI Taxonomy" id="323732"/>
    <lineage>
        <taxon>Eukaryota</taxon>
        <taxon>Sar</taxon>
        <taxon>Alveolata</taxon>
        <taxon>Apicomplexa</taxon>
        <taxon>Aconoidasida</taxon>
        <taxon>Piroplasmida</taxon>
        <taxon>Babesiidae</taxon>
        <taxon>Babesia</taxon>
    </lineage>
</organism>